<feature type="transmembrane region" description="Helical" evidence="1">
    <location>
        <begin position="524"/>
        <end position="546"/>
    </location>
</feature>
<dbReference type="EMBL" id="LNIX01000029">
    <property type="protein sequence ID" value="OXA41502.1"/>
    <property type="molecule type" value="Genomic_DNA"/>
</dbReference>
<evidence type="ECO:0000256" key="1">
    <source>
        <dbReference type="SAM" id="Phobius"/>
    </source>
</evidence>
<reference evidence="2 3" key="1">
    <citation type="submission" date="2015-12" db="EMBL/GenBank/DDBJ databases">
        <title>The genome of Folsomia candida.</title>
        <authorList>
            <person name="Faddeeva A."/>
            <person name="Derks M.F."/>
            <person name="Anvar Y."/>
            <person name="Smit S."/>
            <person name="Van Straalen N."/>
            <person name="Roelofs D."/>
        </authorList>
    </citation>
    <scope>NUCLEOTIDE SEQUENCE [LARGE SCALE GENOMIC DNA]</scope>
    <source>
        <strain evidence="2 3">VU population</strain>
        <tissue evidence="2">Whole body</tissue>
    </source>
</reference>
<keyword evidence="1" id="KW-1133">Transmembrane helix</keyword>
<sequence>MQLRPGNCKISLSFHTTRMFPSSPRGNGFVNAVLGIPVDRWIGFNGKFILSKDVIRILVAPPSSSFESFHLVDLFYHFRYLLVVFPIRTGVYQLCSQRRWQLHPTYKALSCVVMETEELWTHSNLNAYFEDAKYWRMIIYGRNVANPFTSIDEEGFHYRADTSMEDWRLRSYPVRFSGKKFISCYTVPFLSFQFYLSPFRPDLWAGIGVSLALLVSCLTVYVKYVFGDTSIFSPWLFILATLFEETISTPSSVERRNFYRLTFGLWALMATFLTNCYNGVMIENLVAPLPGVGVERFQDIACEQGKRIGDPADISAWMRVSGIDTYWEQLFSHGPMSNPLESPNCFRLLSEPSARSPWGAGNAFFLELKDLWLLIKFKSYRAGGKITPEILLLSPKHGRELEDGSERNLRKFSPELSNLISAEVAKCGKTVFIGNEDAVAQELLALAAKYNGKKFYTSKDSLRQDPIGLLFDNWDKSTLIRDIISQIESGIWRRLDQEMVSRAWRLRKKFSPVVESEVEIVVRIGGNFLTVFILCGILLTTAFVSLGGECRREIWAALSNFGALMWWRLRNYFLTH</sequence>
<evidence type="ECO:0000313" key="3">
    <source>
        <dbReference type="Proteomes" id="UP000198287"/>
    </source>
</evidence>
<feature type="transmembrane region" description="Helical" evidence="1">
    <location>
        <begin position="259"/>
        <end position="280"/>
    </location>
</feature>
<dbReference type="Proteomes" id="UP000198287">
    <property type="component" value="Unassembled WGS sequence"/>
</dbReference>
<keyword evidence="1" id="KW-0472">Membrane</keyword>
<keyword evidence="3" id="KW-1185">Reference proteome</keyword>
<evidence type="ECO:0000313" key="2">
    <source>
        <dbReference type="EMBL" id="OXA41502.1"/>
    </source>
</evidence>
<keyword evidence="1" id="KW-0812">Transmembrane</keyword>
<accession>A0A226D7I3</accession>
<feature type="transmembrane region" description="Helical" evidence="1">
    <location>
        <begin position="203"/>
        <end position="224"/>
    </location>
</feature>
<gene>
    <name evidence="2" type="ORF">Fcan01_23741</name>
</gene>
<name>A0A226D7I3_FOLCA</name>
<proteinExistence type="predicted"/>
<protein>
    <submittedName>
        <fullName evidence="2">Uncharacterized protein</fullName>
    </submittedName>
</protein>
<dbReference type="AlphaFoldDB" id="A0A226D7I3"/>
<comment type="caution">
    <text evidence="2">The sequence shown here is derived from an EMBL/GenBank/DDBJ whole genome shotgun (WGS) entry which is preliminary data.</text>
</comment>
<organism evidence="2 3">
    <name type="scientific">Folsomia candida</name>
    <name type="common">Springtail</name>
    <dbReference type="NCBI Taxonomy" id="158441"/>
    <lineage>
        <taxon>Eukaryota</taxon>
        <taxon>Metazoa</taxon>
        <taxon>Ecdysozoa</taxon>
        <taxon>Arthropoda</taxon>
        <taxon>Hexapoda</taxon>
        <taxon>Collembola</taxon>
        <taxon>Entomobryomorpha</taxon>
        <taxon>Isotomoidea</taxon>
        <taxon>Isotomidae</taxon>
        <taxon>Proisotominae</taxon>
        <taxon>Folsomia</taxon>
    </lineage>
</organism>